<dbReference type="RefSeq" id="WP_262580876.1">
    <property type="nucleotide sequence ID" value="NZ_JAOQJV010000002.1"/>
</dbReference>
<keyword evidence="2" id="KW-1185">Reference proteome</keyword>
<name>A0ABT2S3H4_9FIRM</name>
<protein>
    <submittedName>
        <fullName evidence="1">Uncharacterized protein</fullName>
    </submittedName>
</protein>
<dbReference type="EMBL" id="JAOQJV010000002">
    <property type="protein sequence ID" value="MCU6699137.1"/>
    <property type="molecule type" value="Genomic_DNA"/>
</dbReference>
<evidence type="ECO:0000313" key="1">
    <source>
        <dbReference type="EMBL" id="MCU6699137.1"/>
    </source>
</evidence>
<reference evidence="1 2" key="1">
    <citation type="journal article" date="2021" name="ISME Commun">
        <title>Automated analysis of genomic sequences facilitates high-throughput and comprehensive description of bacteria.</title>
        <authorList>
            <person name="Hitch T.C.A."/>
        </authorList>
    </citation>
    <scope>NUCLEOTIDE SEQUENCE [LARGE SCALE GENOMIC DNA]</scope>
    <source>
        <strain evidence="1 2">Sanger_02</strain>
    </source>
</reference>
<evidence type="ECO:0000313" key="2">
    <source>
        <dbReference type="Proteomes" id="UP001207605"/>
    </source>
</evidence>
<sequence>MIDKHMGMDCANYYQNQIKQLSELIRDLDSYVDDKDVHSTVKEVLKEHGY</sequence>
<proteinExistence type="predicted"/>
<comment type="caution">
    <text evidence="1">The sequence shown here is derived from an EMBL/GenBank/DDBJ whole genome shotgun (WGS) entry which is preliminary data.</text>
</comment>
<organism evidence="1 2">
    <name type="scientific">Dorea ammoniilytica</name>
    <dbReference type="NCBI Taxonomy" id="2981788"/>
    <lineage>
        <taxon>Bacteria</taxon>
        <taxon>Bacillati</taxon>
        <taxon>Bacillota</taxon>
        <taxon>Clostridia</taxon>
        <taxon>Lachnospirales</taxon>
        <taxon>Lachnospiraceae</taxon>
        <taxon>Dorea</taxon>
    </lineage>
</organism>
<dbReference type="Proteomes" id="UP001207605">
    <property type="component" value="Unassembled WGS sequence"/>
</dbReference>
<accession>A0ABT2S3H4</accession>
<gene>
    <name evidence="1" type="ORF">OCV65_02645</name>
</gene>